<keyword evidence="2" id="KW-1185">Reference proteome</keyword>
<evidence type="ECO:0000313" key="1">
    <source>
        <dbReference type="EMBL" id="GFY63584.1"/>
    </source>
</evidence>
<organism evidence="1 2">
    <name type="scientific">Trichonephila inaurata madagascariensis</name>
    <dbReference type="NCBI Taxonomy" id="2747483"/>
    <lineage>
        <taxon>Eukaryota</taxon>
        <taxon>Metazoa</taxon>
        <taxon>Ecdysozoa</taxon>
        <taxon>Arthropoda</taxon>
        <taxon>Chelicerata</taxon>
        <taxon>Arachnida</taxon>
        <taxon>Araneae</taxon>
        <taxon>Araneomorphae</taxon>
        <taxon>Entelegynae</taxon>
        <taxon>Araneoidea</taxon>
        <taxon>Nephilidae</taxon>
        <taxon>Trichonephila</taxon>
        <taxon>Trichonephila inaurata</taxon>
    </lineage>
</organism>
<comment type="caution">
    <text evidence="1">The sequence shown here is derived from an EMBL/GenBank/DDBJ whole genome shotgun (WGS) entry which is preliminary data.</text>
</comment>
<dbReference type="EMBL" id="BMAV01014852">
    <property type="protein sequence ID" value="GFY63584.1"/>
    <property type="molecule type" value="Genomic_DNA"/>
</dbReference>
<sequence>MTKKISLSIFNLDHSSVQTLSNLLRLISSGKSKPRQFLIPLGLQRSWEGQSSKNKSISICIWRPAGFEALTLSSLCCLCCSNAVSYRKVLRLLIIDENEYDDGRSCGASPQQEWDDTLSRTFLMGPAAARAFPTADGGSKGLQP</sequence>
<gene>
    <name evidence="1" type="ORF">TNIN_150891</name>
</gene>
<accession>A0A8X6Y5Z4</accession>
<evidence type="ECO:0000313" key="2">
    <source>
        <dbReference type="Proteomes" id="UP000886998"/>
    </source>
</evidence>
<reference evidence="1" key="1">
    <citation type="submission" date="2020-08" db="EMBL/GenBank/DDBJ databases">
        <title>Multicomponent nature underlies the extraordinary mechanical properties of spider dragline silk.</title>
        <authorList>
            <person name="Kono N."/>
            <person name="Nakamura H."/>
            <person name="Mori M."/>
            <person name="Yoshida Y."/>
            <person name="Ohtoshi R."/>
            <person name="Malay A.D."/>
            <person name="Moran D.A.P."/>
            <person name="Tomita M."/>
            <person name="Numata K."/>
            <person name="Arakawa K."/>
        </authorList>
    </citation>
    <scope>NUCLEOTIDE SEQUENCE</scope>
</reference>
<proteinExistence type="predicted"/>
<dbReference type="Proteomes" id="UP000886998">
    <property type="component" value="Unassembled WGS sequence"/>
</dbReference>
<name>A0A8X6Y5Z4_9ARAC</name>
<dbReference type="AlphaFoldDB" id="A0A8X6Y5Z4"/>
<protein>
    <submittedName>
        <fullName evidence="1">Uncharacterized protein</fullName>
    </submittedName>
</protein>